<evidence type="ECO:0000256" key="7">
    <source>
        <dbReference type="ARBA" id="ARBA00023242"/>
    </source>
</evidence>
<keyword evidence="16" id="KW-1185">Reference proteome</keyword>
<name>A0A8B8UKH7_CAMFR</name>
<evidence type="ECO:0000256" key="11">
    <source>
        <dbReference type="ARBA" id="ARBA00076998"/>
    </source>
</evidence>
<feature type="domain" description="Orange" evidence="15">
    <location>
        <begin position="251"/>
        <end position="281"/>
    </location>
</feature>
<feature type="compositionally biased region" description="Basic and acidic residues" evidence="13">
    <location>
        <begin position="112"/>
        <end position="132"/>
    </location>
</feature>
<reference evidence="17" key="1">
    <citation type="submission" date="2025-08" db="UniProtKB">
        <authorList>
            <consortium name="RefSeq"/>
        </authorList>
    </citation>
    <scope>IDENTIFICATION</scope>
    <source>
        <tissue evidence="17">Ear skin</tissue>
    </source>
</reference>
<evidence type="ECO:0000256" key="10">
    <source>
        <dbReference type="ARBA" id="ARBA00072976"/>
    </source>
</evidence>
<dbReference type="GO" id="GO:0005634">
    <property type="term" value="C:nucleus"/>
    <property type="evidence" value="ECO:0007669"/>
    <property type="project" value="UniProtKB-SubCell"/>
</dbReference>
<evidence type="ECO:0000313" key="17">
    <source>
        <dbReference type="RefSeq" id="XP_032354635.1"/>
    </source>
</evidence>
<evidence type="ECO:0000256" key="8">
    <source>
        <dbReference type="ARBA" id="ARBA00023791"/>
    </source>
</evidence>
<evidence type="ECO:0000256" key="1">
    <source>
        <dbReference type="ARBA" id="ARBA00004123"/>
    </source>
</evidence>
<keyword evidence="2" id="KW-0217">Developmental protein</keyword>
<evidence type="ECO:0000256" key="2">
    <source>
        <dbReference type="ARBA" id="ARBA00022473"/>
    </source>
</evidence>
<keyword evidence="3" id="KW-0678">Repressor</keyword>
<feature type="compositionally biased region" description="Basic and acidic residues" evidence="13">
    <location>
        <begin position="1"/>
        <end position="18"/>
    </location>
</feature>
<feature type="region of interest" description="Disordered" evidence="13">
    <location>
        <begin position="1"/>
        <end position="144"/>
    </location>
</feature>
<comment type="function">
    <text evidence="9">Transcriptional repressor. Represses transcription from both N box- and E box-containing promoters. May with HES1, cooperatively regulate somite formation in the presomitic mesoderm (PSM). May function as a segmentation clock, which is essential for coordinated somite segmentation.</text>
</comment>
<dbReference type="InterPro" id="IPR050370">
    <property type="entry name" value="HES_HEY"/>
</dbReference>
<gene>
    <name evidence="17" type="primary">HES7</name>
</gene>
<evidence type="ECO:0000256" key="4">
    <source>
        <dbReference type="ARBA" id="ARBA00023015"/>
    </source>
</evidence>
<comment type="subcellular location">
    <subcellularLocation>
        <location evidence="1">Nucleus</location>
    </subcellularLocation>
</comment>
<feature type="compositionally biased region" description="Pro residues" evidence="13">
    <location>
        <begin position="297"/>
        <end position="314"/>
    </location>
</feature>
<feature type="compositionally biased region" description="Basic and acidic residues" evidence="13">
    <location>
        <begin position="56"/>
        <end position="89"/>
    </location>
</feature>
<dbReference type="KEGG" id="cfr:102504210"/>
<dbReference type="SUPFAM" id="SSF47459">
    <property type="entry name" value="HLH, helix-loop-helix DNA-binding domain"/>
    <property type="match status" value="1"/>
</dbReference>
<feature type="compositionally biased region" description="Pro residues" evidence="13">
    <location>
        <begin position="367"/>
        <end position="381"/>
    </location>
</feature>
<evidence type="ECO:0000313" key="16">
    <source>
        <dbReference type="Proteomes" id="UP000694856"/>
    </source>
</evidence>
<evidence type="ECO:0000259" key="15">
    <source>
        <dbReference type="PROSITE" id="PS51054"/>
    </source>
</evidence>
<feature type="region of interest" description="Disordered" evidence="13">
    <location>
        <begin position="289"/>
        <end position="381"/>
    </location>
</feature>
<dbReference type="Gene3D" id="4.10.280.10">
    <property type="entry name" value="Helix-loop-helix DNA-binding domain"/>
    <property type="match status" value="1"/>
</dbReference>
<dbReference type="Pfam" id="PF00010">
    <property type="entry name" value="HLH"/>
    <property type="match status" value="1"/>
</dbReference>
<dbReference type="CTD" id="84667"/>
<evidence type="ECO:0000256" key="5">
    <source>
        <dbReference type="ARBA" id="ARBA00023125"/>
    </source>
</evidence>
<dbReference type="InterPro" id="IPR011598">
    <property type="entry name" value="bHLH_dom"/>
</dbReference>
<feature type="domain" description="BHLH" evidence="14">
    <location>
        <begin position="171"/>
        <end position="228"/>
    </location>
</feature>
<dbReference type="GO" id="GO:0006355">
    <property type="term" value="P:regulation of DNA-templated transcription"/>
    <property type="evidence" value="ECO:0007669"/>
    <property type="project" value="InterPro"/>
</dbReference>
<evidence type="ECO:0000256" key="12">
    <source>
        <dbReference type="ARBA" id="ARBA00081409"/>
    </source>
</evidence>
<dbReference type="FunFam" id="4.10.280.10:FF:000063">
    <property type="entry name" value="transcription factor HES-7 isoform X1"/>
    <property type="match status" value="1"/>
</dbReference>
<dbReference type="Proteomes" id="UP000694856">
    <property type="component" value="Chromosome 16"/>
</dbReference>
<evidence type="ECO:0000259" key="14">
    <source>
        <dbReference type="PROSITE" id="PS50888"/>
    </source>
</evidence>
<keyword evidence="6" id="KW-0804">Transcription</keyword>
<dbReference type="SMART" id="SM00353">
    <property type="entry name" value="HLH"/>
    <property type="match status" value="1"/>
</dbReference>
<dbReference type="InterPro" id="IPR036638">
    <property type="entry name" value="HLH_DNA-bd_sf"/>
</dbReference>
<dbReference type="InterPro" id="IPR003650">
    <property type="entry name" value="Orange_dom"/>
</dbReference>
<dbReference type="PROSITE" id="PS50888">
    <property type="entry name" value="BHLH"/>
    <property type="match status" value="1"/>
</dbReference>
<evidence type="ECO:0000256" key="9">
    <source>
        <dbReference type="ARBA" id="ARBA00057023"/>
    </source>
</evidence>
<dbReference type="PROSITE" id="PS51054">
    <property type="entry name" value="ORANGE"/>
    <property type="match status" value="1"/>
</dbReference>
<organism evidence="16 17">
    <name type="scientific">Camelus ferus</name>
    <name type="common">Wild bactrian camel</name>
    <name type="synonym">Camelus bactrianus ferus</name>
    <dbReference type="NCBI Taxonomy" id="419612"/>
    <lineage>
        <taxon>Eukaryota</taxon>
        <taxon>Metazoa</taxon>
        <taxon>Chordata</taxon>
        <taxon>Craniata</taxon>
        <taxon>Vertebrata</taxon>
        <taxon>Euteleostomi</taxon>
        <taxon>Mammalia</taxon>
        <taxon>Eutheria</taxon>
        <taxon>Laurasiatheria</taxon>
        <taxon>Artiodactyla</taxon>
        <taxon>Tylopoda</taxon>
        <taxon>Camelidae</taxon>
        <taxon>Camelus</taxon>
    </lineage>
</organism>
<comment type="subunit">
    <text evidence="8">Transcription repression requires formation of a complex with a corepressor protein of the Groucho/TLE family.</text>
</comment>
<evidence type="ECO:0000256" key="13">
    <source>
        <dbReference type="SAM" id="MobiDB-lite"/>
    </source>
</evidence>
<keyword evidence="5" id="KW-0238">DNA-binding</keyword>
<accession>A0A8B8UKH7</accession>
<keyword evidence="4" id="KW-0805">Transcription regulation</keyword>
<evidence type="ECO:0000256" key="3">
    <source>
        <dbReference type="ARBA" id="ARBA00022491"/>
    </source>
</evidence>
<dbReference type="GO" id="GO:0046983">
    <property type="term" value="F:protein dimerization activity"/>
    <property type="evidence" value="ECO:0007669"/>
    <property type="project" value="InterPro"/>
</dbReference>
<keyword evidence="7" id="KW-0539">Nucleus</keyword>
<dbReference type="AlphaFoldDB" id="A0A8B8UKH7"/>
<dbReference type="GeneID" id="102504210"/>
<feature type="compositionally biased region" description="Low complexity" evidence="13">
    <location>
        <begin position="347"/>
        <end position="358"/>
    </location>
</feature>
<protein>
    <recommendedName>
        <fullName evidence="10">Transcription factor HES-7</fullName>
    </recommendedName>
    <alternativeName>
        <fullName evidence="12">Hairy and enhancer of split 7</fullName>
    </alternativeName>
    <alternativeName>
        <fullName evidence="11">bHLH factor Hes7</fullName>
    </alternativeName>
</protein>
<dbReference type="GO" id="GO:0003677">
    <property type="term" value="F:DNA binding"/>
    <property type="evidence" value="ECO:0007669"/>
    <property type="project" value="UniProtKB-KW"/>
</dbReference>
<evidence type="ECO:0000256" key="6">
    <source>
        <dbReference type="ARBA" id="ARBA00023163"/>
    </source>
</evidence>
<dbReference type="RefSeq" id="XP_032354635.1">
    <property type="nucleotide sequence ID" value="XM_032498744.1"/>
</dbReference>
<sequence>MARAWERRRPGGDRDLKRRSQRPIRKPGERRRGWRDLEPEMPRPPKTQRPSAEVAVRPEKNVKDNRDRDAERKAETQKDGETNKAKTVDIECALQKTGNKRERERKRKEKRARASELAGREDRAPPPRRAERTPGAGIRAPGPFSGSRLRRHFVLKSPSVHASFFRVSGFWFEMLKPLVEKRRRDRINRSLEELRLLLLERTRDQNLRNPKLEKAEILEFAVGYLRERSRVEPPGVPRSPAQDAEALASCYLSGFRECLLRLAAFAHDASPAARAQLFSALHGYLRPKLPRPEPVDPRPQAPRPPLDPAAPAPGPALHQRPPVHQGPPSPRCAWSPSPCSPRAGDSGAPAPLTGLLPPSHRQDGAPKAPPLPPPAFWRPWP</sequence>
<proteinExistence type="predicted"/>
<feature type="compositionally biased region" description="Basic and acidic residues" evidence="13">
    <location>
        <begin position="26"/>
        <end position="43"/>
    </location>
</feature>
<dbReference type="PANTHER" id="PTHR10985">
    <property type="entry name" value="BASIC HELIX-LOOP-HELIX TRANSCRIPTION FACTOR, HES-RELATED"/>
    <property type="match status" value="1"/>
</dbReference>